<organism evidence="4 5">
    <name type="scientific">Photobacterium sanguinicancri</name>
    <dbReference type="NCBI Taxonomy" id="875932"/>
    <lineage>
        <taxon>Bacteria</taxon>
        <taxon>Pseudomonadati</taxon>
        <taxon>Pseudomonadota</taxon>
        <taxon>Gammaproteobacteria</taxon>
        <taxon>Vibrionales</taxon>
        <taxon>Vibrionaceae</taxon>
        <taxon>Photobacterium</taxon>
    </lineage>
</organism>
<comment type="caution">
    <text evidence="4">The sequence shown here is derived from an EMBL/GenBank/DDBJ whole genome shotgun (WGS) entry which is preliminary data.</text>
</comment>
<gene>
    <name evidence="4" type="ORF">ASV53_11230</name>
</gene>
<sequence>MKYKINGFLYYDATDATLSIDDNGTSDTHLSITANALLYFLLQNPGVITRDEIMQKVWDDNGLTSSNSNLNQYLSLLRKSFRNYQIENAIITVARGRLELSKDLVIEVIDGNQLHPLFINQEESAQEPNESAEVADSSTATATELPEQTEEQERNWMMASAVLFTAALVLLWTAIISERSINIVQLNQVSDQVCELFSNEKMINSEMGKSYKLSFDAVREKLSLECNDDRRFIFYYSDKFKNKGLGRTFMAQCAKNENNPYAYCDNYFYYSWK</sequence>
<keyword evidence="5" id="KW-1185">Reference proteome</keyword>
<evidence type="ECO:0000259" key="3">
    <source>
        <dbReference type="SMART" id="SM00862"/>
    </source>
</evidence>
<reference evidence="4 5" key="1">
    <citation type="journal article" date="2016" name="Antonie Van Leeuwenhoek">
        <title>Photobacterium sanguinicancri sp. nov. isolated from marine animals.</title>
        <authorList>
            <person name="Gomez-Gil B."/>
            <person name="Roque A."/>
            <person name="Rotllant G."/>
            <person name="Romalde J.L."/>
            <person name="Doce A."/>
            <person name="Eggermont M."/>
            <person name="Defoirdt T."/>
        </authorList>
    </citation>
    <scope>NUCLEOTIDE SEQUENCE [LARGE SCALE GENOMIC DNA]</scope>
    <source>
        <strain evidence="4 5">CAIM 1827</strain>
    </source>
</reference>
<proteinExistence type="predicted"/>
<dbReference type="EMBL" id="NOIF01000062">
    <property type="protein sequence ID" value="OZS43825.1"/>
    <property type="molecule type" value="Genomic_DNA"/>
</dbReference>
<accession>A0ABX4G179</accession>
<dbReference type="InterPro" id="IPR016032">
    <property type="entry name" value="Sig_transdc_resp-reg_C-effctor"/>
</dbReference>
<evidence type="ECO:0000256" key="1">
    <source>
        <dbReference type="ARBA" id="ARBA00023125"/>
    </source>
</evidence>
<evidence type="ECO:0000256" key="2">
    <source>
        <dbReference type="SAM" id="MobiDB-lite"/>
    </source>
</evidence>
<feature type="domain" description="OmpR/PhoB-type" evidence="3">
    <location>
        <begin position="27"/>
        <end position="100"/>
    </location>
</feature>
<dbReference type="Proteomes" id="UP000215999">
    <property type="component" value="Unassembled WGS sequence"/>
</dbReference>
<dbReference type="Gene3D" id="1.10.10.10">
    <property type="entry name" value="Winged helix-like DNA-binding domain superfamily/Winged helix DNA-binding domain"/>
    <property type="match status" value="1"/>
</dbReference>
<dbReference type="Pfam" id="PF00486">
    <property type="entry name" value="Trans_reg_C"/>
    <property type="match status" value="1"/>
</dbReference>
<dbReference type="SUPFAM" id="SSF46894">
    <property type="entry name" value="C-terminal effector domain of the bipartite response regulators"/>
    <property type="match status" value="1"/>
</dbReference>
<dbReference type="SMART" id="SM00862">
    <property type="entry name" value="Trans_reg_C"/>
    <property type="match status" value="1"/>
</dbReference>
<name>A0ABX4G179_9GAMM</name>
<protein>
    <submittedName>
        <fullName evidence="4">Winged helix family transcriptional regulator</fullName>
    </submittedName>
</protein>
<feature type="region of interest" description="Disordered" evidence="2">
    <location>
        <begin position="125"/>
        <end position="151"/>
    </location>
</feature>
<dbReference type="CDD" id="cd00383">
    <property type="entry name" value="trans_reg_C"/>
    <property type="match status" value="1"/>
</dbReference>
<evidence type="ECO:0000313" key="5">
    <source>
        <dbReference type="Proteomes" id="UP000215999"/>
    </source>
</evidence>
<dbReference type="RefSeq" id="WP_094957160.1">
    <property type="nucleotide sequence ID" value="NZ_NOIF01000062.1"/>
</dbReference>
<evidence type="ECO:0000313" key="4">
    <source>
        <dbReference type="EMBL" id="OZS43825.1"/>
    </source>
</evidence>
<dbReference type="InterPro" id="IPR001867">
    <property type="entry name" value="OmpR/PhoB-type_DNA-bd"/>
</dbReference>
<keyword evidence="1" id="KW-0238">DNA-binding</keyword>
<dbReference type="InterPro" id="IPR036388">
    <property type="entry name" value="WH-like_DNA-bd_sf"/>
</dbReference>